<organism evidence="2 3">
    <name type="scientific">Microbacterium suwonense</name>
    <dbReference type="NCBI Taxonomy" id="683047"/>
    <lineage>
        <taxon>Bacteria</taxon>
        <taxon>Bacillati</taxon>
        <taxon>Actinomycetota</taxon>
        <taxon>Actinomycetes</taxon>
        <taxon>Micrococcales</taxon>
        <taxon>Microbacteriaceae</taxon>
        <taxon>Microbacterium</taxon>
    </lineage>
</organism>
<keyword evidence="1" id="KW-0472">Membrane</keyword>
<keyword evidence="3" id="KW-1185">Reference proteome</keyword>
<gene>
    <name evidence="2" type="ORF">GCM10025863_00520</name>
</gene>
<dbReference type="EMBL" id="AP027728">
    <property type="protein sequence ID" value="BDZ37438.1"/>
    <property type="molecule type" value="Genomic_DNA"/>
</dbReference>
<evidence type="ECO:0000313" key="2">
    <source>
        <dbReference type="EMBL" id="BDZ37438.1"/>
    </source>
</evidence>
<dbReference type="Proteomes" id="UP001321543">
    <property type="component" value="Chromosome"/>
</dbReference>
<proteinExistence type="predicted"/>
<name>A0ABM8FNY8_9MICO</name>
<evidence type="ECO:0000313" key="3">
    <source>
        <dbReference type="Proteomes" id="UP001321543"/>
    </source>
</evidence>
<sequence length="164" mass="17548">MARPSAPSSDTVTRFTVVVVACVGVLFASEILLATPKIIAPKSAKTTIAKTTAANHRYPRMRPVIAIPRPRSPVRRICDSPMWPNTILSGPVGRKEKISANKAIVFNGAFGTGEGVDVSDRGSSWGAAGWLNCVVPVNRTINYLVAKYSGRDWSADRPGDARTA</sequence>
<feature type="transmembrane region" description="Helical" evidence="1">
    <location>
        <begin position="12"/>
        <end position="33"/>
    </location>
</feature>
<evidence type="ECO:0000256" key="1">
    <source>
        <dbReference type="SAM" id="Phobius"/>
    </source>
</evidence>
<keyword evidence="1" id="KW-1133">Transmembrane helix</keyword>
<protein>
    <submittedName>
        <fullName evidence="2">Uncharacterized protein</fullName>
    </submittedName>
</protein>
<keyword evidence="1" id="KW-0812">Transmembrane</keyword>
<accession>A0ABM8FNY8</accession>
<reference evidence="3" key="1">
    <citation type="journal article" date="2019" name="Int. J. Syst. Evol. Microbiol.">
        <title>The Global Catalogue of Microorganisms (GCM) 10K type strain sequencing project: providing services to taxonomists for standard genome sequencing and annotation.</title>
        <authorList>
            <consortium name="The Broad Institute Genomics Platform"/>
            <consortium name="The Broad Institute Genome Sequencing Center for Infectious Disease"/>
            <person name="Wu L."/>
            <person name="Ma J."/>
        </authorList>
    </citation>
    <scope>NUCLEOTIDE SEQUENCE [LARGE SCALE GENOMIC DNA]</scope>
    <source>
        <strain evidence="3">NBRC 106310</strain>
    </source>
</reference>